<dbReference type="AlphaFoldDB" id="A0A1G6HBJ9"/>
<gene>
    <name evidence="2" type="ORF">GA0111570_10879</name>
</gene>
<proteinExistence type="predicted"/>
<dbReference type="CDD" id="cd03498">
    <property type="entry name" value="SQR_TypeB_2_TM"/>
    <property type="match status" value="1"/>
</dbReference>
<dbReference type="Proteomes" id="UP000199086">
    <property type="component" value="Unassembled WGS sequence"/>
</dbReference>
<evidence type="ECO:0000256" key="1">
    <source>
        <dbReference type="SAM" id="Phobius"/>
    </source>
</evidence>
<dbReference type="InterPro" id="IPR011138">
    <property type="entry name" value="Cytochrome_b-558"/>
</dbReference>
<dbReference type="NCBIfam" id="TIGR02046">
    <property type="entry name" value="sdhC_b558_fam"/>
    <property type="match status" value="1"/>
</dbReference>
<dbReference type="STRING" id="1577474.GA0111570_10879"/>
<accession>A0A1G6HBJ9</accession>
<dbReference type="SUPFAM" id="SSF81343">
    <property type="entry name" value="Fumarate reductase respiratory complex transmembrane subunits"/>
    <property type="match status" value="1"/>
</dbReference>
<keyword evidence="1" id="KW-1133">Transmembrane helix</keyword>
<name>A0A1G6HBJ9_9ACTN</name>
<keyword evidence="3" id="KW-1185">Reference proteome</keyword>
<organism evidence="2 3">
    <name type="scientific">Raineyella antarctica</name>
    <dbReference type="NCBI Taxonomy" id="1577474"/>
    <lineage>
        <taxon>Bacteria</taxon>
        <taxon>Bacillati</taxon>
        <taxon>Actinomycetota</taxon>
        <taxon>Actinomycetes</taxon>
        <taxon>Propionibacteriales</taxon>
        <taxon>Propionibacteriaceae</taxon>
        <taxon>Raineyella</taxon>
    </lineage>
</organism>
<keyword evidence="1" id="KW-0472">Membrane</keyword>
<reference evidence="2 3" key="1">
    <citation type="submission" date="2016-06" db="EMBL/GenBank/DDBJ databases">
        <authorList>
            <person name="Olsen C.W."/>
            <person name="Carey S."/>
            <person name="Hinshaw L."/>
            <person name="Karasin A.I."/>
        </authorList>
    </citation>
    <scope>NUCLEOTIDE SEQUENCE [LARGE SCALE GENOMIC DNA]</scope>
    <source>
        <strain evidence="2 3">LZ-22</strain>
    </source>
</reference>
<protein>
    <submittedName>
        <fullName evidence="2">Succinate dehydrogenase subunit C</fullName>
    </submittedName>
</protein>
<dbReference type="InterPro" id="IPR034804">
    <property type="entry name" value="SQR/QFR_C/D"/>
</dbReference>
<evidence type="ECO:0000313" key="3">
    <source>
        <dbReference type="Proteomes" id="UP000199086"/>
    </source>
</evidence>
<sequence>MALTGLLMVGFLLFHMYGNLKLFAGMEAYDTYAHHLRIFFEPILANRVFLWIVRVVMLAAVVLHIVSAIVVSRSAWSAAGAGRRYQSGKNKSGLQRTYASRTMRWGGVIIFVFVIAHLLQFTVSSLRTEAIMQTSPYARVVAAFEVWWVWLAYLIALTAVLFHLRHGIWSAFTTLGLHIGPVARRNLDALSWIVAGVLWVGFLAPVTWILIAQPPIPGASA</sequence>
<dbReference type="GO" id="GO:0016020">
    <property type="term" value="C:membrane"/>
    <property type="evidence" value="ECO:0007669"/>
    <property type="project" value="InterPro"/>
</dbReference>
<feature type="transmembrane region" description="Helical" evidence="1">
    <location>
        <begin position="146"/>
        <end position="168"/>
    </location>
</feature>
<evidence type="ECO:0000313" key="2">
    <source>
        <dbReference type="EMBL" id="SDB91533.1"/>
    </source>
</evidence>
<keyword evidence="1" id="KW-0812">Transmembrane</keyword>
<feature type="transmembrane region" description="Helical" evidence="1">
    <location>
        <begin position="105"/>
        <end position="126"/>
    </location>
</feature>
<dbReference type="Gene3D" id="1.20.1300.10">
    <property type="entry name" value="Fumarate reductase/succinate dehydrogenase, transmembrane subunit"/>
    <property type="match status" value="1"/>
</dbReference>
<dbReference type="EMBL" id="FMYF01000008">
    <property type="protein sequence ID" value="SDB91533.1"/>
    <property type="molecule type" value="Genomic_DNA"/>
</dbReference>
<feature type="transmembrane region" description="Helical" evidence="1">
    <location>
        <begin position="189"/>
        <end position="211"/>
    </location>
</feature>
<feature type="transmembrane region" description="Helical" evidence="1">
    <location>
        <begin position="48"/>
        <end position="71"/>
    </location>
</feature>